<reference evidence="1" key="1">
    <citation type="journal article" date="2021" name="Proc. Natl. Acad. Sci. U.S.A.">
        <title>A Catalog of Tens of Thousands of Viruses from Human Metagenomes Reveals Hidden Associations with Chronic Diseases.</title>
        <authorList>
            <person name="Tisza M.J."/>
            <person name="Buck C.B."/>
        </authorList>
    </citation>
    <scope>NUCLEOTIDE SEQUENCE</scope>
    <source>
        <strain evidence="1">CtbLB3</strain>
    </source>
</reference>
<evidence type="ECO:0000313" key="1">
    <source>
        <dbReference type="EMBL" id="DAE07962.1"/>
    </source>
</evidence>
<dbReference type="EMBL" id="BK015460">
    <property type="protein sequence ID" value="DAE07962.1"/>
    <property type="molecule type" value="Genomic_DNA"/>
</dbReference>
<organism evidence="1">
    <name type="scientific">Siphoviridae sp. ctbLB3</name>
    <dbReference type="NCBI Taxonomy" id="2825565"/>
    <lineage>
        <taxon>Viruses</taxon>
        <taxon>Duplodnaviria</taxon>
        <taxon>Heunggongvirae</taxon>
        <taxon>Uroviricota</taxon>
        <taxon>Caudoviricetes</taxon>
    </lineage>
</organism>
<sequence length="183" mass="21264">MTVITVKDQSPTEQILSSLKTWQRDAKKFKQTALYDLLVETAAHIKKQEKALNDEGKKVFEEFTRTPADAAFSDYIRARAGYRCERCGKQYEAKSTGLQCSHHFSRRHYNIRFDPDNAAALCHHCHNYWYSKDVPEAARWLEDKIGQERVNRLIALKNQKQSKPTASEEAAIAEKYRQLKEQL</sequence>
<accession>A0A8S5PM45</accession>
<name>A0A8S5PM45_9CAUD</name>
<dbReference type="Gene3D" id="1.10.30.50">
    <property type="match status" value="1"/>
</dbReference>
<protein>
    <submittedName>
        <fullName evidence="1">NinG recombination protein</fullName>
    </submittedName>
</protein>
<proteinExistence type="predicted"/>